<name>K0R0A0_THAOC</name>
<dbReference type="EMBL" id="AGNL01048892">
    <property type="protein sequence ID" value="EJK45035.1"/>
    <property type="molecule type" value="Genomic_DNA"/>
</dbReference>
<dbReference type="Proteomes" id="UP000266841">
    <property type="component" value="Unassembled WGS sequence"/>
</dbReference>
<sequence>MHTVSSAPPPSSSSRTVNPPVPDRPAPGPMPPVPAGNAGLMPPGPGLGAPSRMPAAPGRVVPPDAPGATALPAAAKKGPARPRLISTLKKSRPDVGGDANDEYDDDDGYGVRGCPTGVHPTNSEFTPHKYPCAASGSSSGSGGGGDAVLPVPQTGARPPVSDDEARGDRPSDADARPAVPPSGDAATRLT</sequence>
<comment type="caution">
    <text evidence="2">The sequence shown here is derived from an EMBL/GenBank/DDBJ whole genome shotgun (WGS) entry which is preliminary data.</text>
</comment>
<reference evidence="2 3" key="1">
    <citation type="journal article" date="2012" name="Genome Biol.">
        <title>Genome and low-iron response of an oceanic diatom adapted to chronic iron limitation.</title>
        <authorList>
            <person name="Lommer M."/>
            <person name="Specht M."/>
            <person name="Roy A.S."/>
            <person name="Kraemer L."/>
            <person name="Andreson R."/>
            <person name="Gutowska M.A."/>
            <person name="Wolf J."/>
            <person name="Bergner S.V."/>
            <person name="Schilhabel M.B."/>
            <person name="Klostermeier U.C."/>
            <person name="Beiko R.G."/>
            <person name="Rosenstiel P."/>
            <person name="Hippler M."/>
            <person name="Laroche J."/>
        </authorList>
    </citation>
    <scope>NUCLEOTIDE SEQUENCE [LARGE SCALE GENOMIC DNA]</scope>
    <source>
        <strain evidence="2 3">CCMP1005</strain>
    </source>
</reference>
<accession>K0R0A0</accession>
<evidence type="ECO:0000313" key="3">
    <source>
        <dbReference type="Proteomes" id="UP000266841"/>
    </source>
</evidence>
<evidence type="ECO:0000313" key="2">
    <source>
        <dbReference type="EMBL" id="EJK45035.1"/>
    </source>
</evidence>
<feature type="compositionally biased region" description="Low complexity" evidence="1">
    <location>
        <begin position="66"/>
        <end position="84"/>
    </location>
</feature>
<feature type="compositionally biased region" description="Acidic residues" evidence="1">
    <location>
        <begin position="99"/>
        <end position="108"/>
    </location>
</feature>
<feature type="region of interest" description="Disordered" evidence="1">
    <location>
        <begin position="1"/>
        <end position="190"/>
    </location>
</feature>
<feature type="compositionally biased region" description="Pro residues" evidence="1">
    <location>
        <begin position="19"/>
        <end position="34"/>
    </location>
</feature>
<evidence type="ECO:0000256" key="1">
    <source>
        <dbReference type="SAM" id="MobiDB-lite"/>
    </source>
</evidence>
<keyword evidence="3" id="KW-1185">Reference proteome</keyword>
<feature type="non-terminal residue" evidence="2">
    <location>
        <position position="190"/>
    </location>
</feature>
<dbReference type="AlphaFoldDB" id="K0R0A0"/>
<organism evidence="2 3">
    <name type="scientific">Thalassiosira oceanica</name>
    <name type="common">Marine diatom</name>
    <dbReference type="NCBI Taxonomy" id="159749"/>
    <lineage>
        <taxon>Eukaryota</taxon>
        <taxon>Sar</taxon>
        <taxon>Stramenopiles</taxon>
        <taxon>Ochrophyta</taxon>
        <taxon>Bacillariophyta</taxon>
        <taxon>Coscinodiscophyceae</taxon>
        <taxon>Thalassiosirophycidae</taxon>
        <taxon>Thalassiosirales</taxon>
        <taxon>Thalassiosiraceae</taxon>
        <taxon>Thalassiosira</taxon>
    </lineage>
</organism>
<proteinExistence type="predicted"/>
<gene>
    <name evidence="2" type="ORF">THAOC_36376</name>
</gene>
<protein>
    <submittedName>
        <fullName evidence="2">Uncharacterized protein</fullName>
    </submittedName>
</protein>
<feature type="compositionally biased region" description="Basic and acidic residues" evidence="1">
    <location>
        <begin position="163"/>
        <end position="175"/>
    </location>
</feature>